<sequence>MDRSDIHRVALRQFATKGYHGTTVRHLAAALEVTAPAIYHHFRSKDEVLTSLIEDIVTQDLVVLRLIQDEQPTAAALDAVLFAHVYGMCVGREETLVVDREAKLLTAEFAERVARVLSTYRAIIAEMIGAEYALAGPELELATRAVLGLGASVVPWFDANGALEARDVALAFITYARGILSAAEGQAGRQRGGPASPTVAGDCFAPVAELIDRLVDGRRSPSARREQTAPPNRALFERPSPEPRCAAAG</sequence>
<evidence type="ECO:0000256" key="1">
    <source>
        <dbReference type="ARBA" id="ARBA00023015"/>
    </source>
</evidence>
<evidence type="ECO:0000256" key="5">
    <source>
        <dbReference type="SAM" id="MobiDB-lite"/>
    </source>
</evidence>
<dbReference type="InterPro" id="IPR001647">
    <property type="entry name" value="HTH_TetR"/>
</dbReference>
<feature type="domain" description="HTH tetR-type" evidence="6">
    <location>
        <begin position="1"/>
        <end position="60"/>
    </location>
</feature>
<dbReference type="InterPro" id="IPR023772">
    <property type="entry name" value="DNA-bd_HTH_TetR-type_CS"/>
</dbReference>
<gene>
    <name evidence="7" type="ORF">ACFQ3F_03020</name>
</gene>
<proteinExistence type="predicted"/>
<dbReference type="InterPro" id="IPR009057">
    <property type="entry name" value="Homeodomain-like_sf"/>
</dbReference>
<dbReference type="Pfam" id="PF00440">
    <property type="entry name" value="TetR_N"/>
    <property type="match status" value="1"/>
</dbReference>
<evidence type="ECO:0000256" key="3">
    <source>
        <dbReference type="ARBA" id="ARBA00023163"/>
    </source>
</evidence>
<evidence type="ECO:0000256" key="4">
    <source>
        <dbReference type="PROSITE-ProRule" id="PRU00335"/>
    </source>
</evidence>
<dbReference type="RefSeq" id="WP_367917770.1">
    <property type="nucleotide sequence ID" value="NZ_BAABAC010000005.1"/>
</dbReference>
<feature type="compositionally biased region" description="Basic and acidic residues" evidence="5">
    <location>
        <begin position="216"/>
        <end position="227"/>
    </location>
</feature>
<keyword evidence="2 4" id="KW-0238">DNA-binding</keyword>
<dbReference type="Gene3D" id="1.10.357.10">
    <property type="entry name" value="Tetracycline Repressor, domain 2"/>
    <property type="match status" value="1"/>
</dbReference>
<dbReference type="Pfam" id="PF17932">
    <property type="entry name" value="TetR_C_24"/>
    <property type="match status" value="1"/>
</dbReference>
<dbReference type="PROSITE" id="PS50977">
    <property type="entry name" value="HTH_TETR_2"/>
    <property type="match status" value="1"/>
</dbReference>
<dbReference type="PROSITE" id="PS01081">
    <property type="entry name" value="HTH_TETR_1"/>
    <property type="match status" value="1"/>
</dbReference>
<feature type="DNA-binding region" description="H-T-H motif" evidence="4">
    <location>
        <begin position="23"/>
        <end position="42"/>
    </location>
</feature>
<dbReference type="InterPro" id="IPR050109">
    <property type="entry name" value="HTH-type_TetR-like_transc_reg"/>
</dbReference>
<evidence type="ECO:0000313" key="7">
    <source>
        <dbReference type="EMBL" id="MFD1246752.1"/>
    </source>
</evidence>
<organism evidence="7 8">
    <name type="scientific">Nocardioides ginsengisoli</name>
    <dbReference type="NCBI Taxonomy" id="363868"/>
    <lineage>
        <taxon>Bacteria</taxon>
        <taxon>Bacillati</taxon>
        <taxon>Actinomycetota</taxon>
        <taxon>Actinomycetes</taxon>
        <taxon>Propionibacteriales</taxon>
        <taxon>Nocardioidaceae</taxon>
        <taxon>Nocardioides</taxon>
    </lineage>
</organism>
<accession>A0ABW3VWE6</accession>
<protein>
    <submittedName>
        <fullName evidence="7">TetR/AcrR family transcriptional regulator</fullName>
    </submittedName>
</protein>
<evidence type="ECO:0000256" key="2">
    <source>
        <dbReference type="ARBA" id="ARBA00023125"/>
    </source>
</evidence>
<keyword evidence="3" id="KW-0804">Transcription</keyword>
<name>A0ABW3VWE6_9ACTN</name>
<comment type="caution">
    <text evidence="7">The sequence shown here is derived from an EMBL/GenBank/DDBJ whole genome shotgun (WGS) entry which is preliminary data.</text>
</comment>
<keyword evidence="1" id="KW-0805">Transcription regulation</keyword>
<reference evidence="8" key="1">
    <citation type="journal article" date="2019" name="Int. J. Syst. Evol. Microbiol.">
        <title>The Global Catalogue of Microorganisms (GCM) 10K type strain sequencing project: providing services to taxonomists for standard genome sequencing and annotation.</title>
        <authorList>
            <consortium name="The Broad Institute Genomics Platform"/>
            <consortium name="The Broad Institute Genome Sequencing Center for Infectious Disease"/>
            <person name="Wu L."/>
            <person name="Ma J."/>
        </authorList>
    </citation>
    <scope>NUCLEOTIDE SEQUENCE [LARGE SCALE GENOMIC DNA]</scope>
    <source>
        <strain evidence="8">CCUG 52478</strain>
    </source>
</reference>
<dbReference type="InterPro" id="IPR041490">
    <property type="entry name" value="KstR2_TetR_C"/>
</dbReference>
<dbReference type="PANTHER" id="PTHR30055:SF234">
    <property type="entry name" value="HTH-TYPE TRANSCRIPTIONAL REGULATOR BETI"/>
    <property type="match status" value="1"/>
</dbReference>
<evidence type="ECO:0000313" key="8">
    <source>
        <dbReference type="Proteomes" id="UP001597229"/>
    </source>
</evidence>
<dbReference type="SUPFAM" id="SSF46689">
    <property type="entry name" value="Homeodomain-like"/>
    <property type="match status" value="1"/>
</dbReference>
<dbReference type="PRINTS" id="PR00455">
    <property type="entry name" value="HTHTETR"/>
</dbReference>
<dbReference type="Proteomes" id="UP001597229">
    <property type="component" value="Unassembled WGS sequence"/>
</dbReference>
<dbReference type="EMBL" id="JBHTLX010000005">
    <property type="protein sequence ID" value="MFD1246752.1"/>
    <property type="molecule type" value="Genomic_DNA"/>
</dbReference>
<evidence type="ECO:0000259" key="6">
    <source>
        <dbReference type="PROSITE" id="PS50977"/>
    </source>
</evidence>
<feature type="region of interest" description="Disordered" evidence="5">
    <location>
        <begin position="216"/>
        <end position="249"/>
    </location>
</feature>
<keyword evidence="8" id="KW-1185">Reference proteome</keyword>
<dbReference type="PANTHER" id="PTHR30055">
    <property type="entry name" value="HTH-TYPE TRANSCRIPTIONAL REGULATOR RUTR"/>
    <property type="match status" value="1"/>
</dbReference>